<dbReference type="KEGG" id="bok:DM82_1162"/>
<dbReference type="EMBL" id="CP008726">
    <property type="protein sequence ID" value="AIO65827.1"/>
    <property type="molecule type" value="Genomic_DNA"/>
</dbReference>
<dbReference type="AlphaFoldDB" id="A0AAI8B4Z3"/>
<evidence type="ECO:0000313" key="1">
    <source>
        <dbReference type="EMBL" id="AIO65827.1"/>
    </source>
</evidence>
<accession>A0AAI8B4Z3</accession>
<keyword evidence="2" id="KW-1185">Reference proteome</keyword>
<proteinExistence type="predicted"/>
<sequence>MDHFIIVHDILYKITGFPYYEMILPPFNPPKLPEMTEWWTRCTYADVQRLILEVQHQRLTLWELRSCIADASRRARAIDPSLLEYGAPLRRLGFIVDKEIGRAAPFARMQEPVAPFSDEWRARQEIRSKRWESPDDTPPGASPKSIPEFQRVTWEELREKWRFEEGKKVGRHTFEQRMALEIAYLRSHIVGKSRKLVDAARVEAEKSGVELFALDQLKRILEVERDEEAFCRIT</sequence>
<dbReference type="Proteomes" id="UP000029424">
    <property type="component" value="Chromosome 1"/>
</dbReference>
<gene>
    <name evidence="1" type="ORF">DM82_1162</name>
</gene>
<evidence type="ECO:0000313" key="2">
    <source>
        <dbReference type="Proteomes" id="UP000029424"/>
    </source>
</evidence>
<protein>
    <submittedName>
        <fullName evidence="1">GP32</fullName>
    </submittedName>
</protein>
<organism evidence="1 2">
    <name type="scientific">Burkholderia oklahomensis</name>
    <dbReference type="NCBI Taxonomy" id="342113"/>
    <lineage>
        <taxon>Bacteria</taxon>
        <taxon>Pseudomonadati</taxon>
        <taxon>Pseudomonadota</taxon>
        <taxon>Betaproteobacteria</taxon>
        <taxon>Burkholderiales</taxon>
        <taxon>Burkholderiaceae</taxon>
        <taxon>Burkholderia</taxon>
        <taxon>pseudomallei group</taxon>
    </lineage>
</organism>
<name>A0AAI8B4Z3_9BURK</name>
<reference evidence="1 2" key="1">
    <citation type="submission" date="2014-06" db="EMBL/GenBank/DDBJ databases">
        <authorList>
            <person name="Bishop-Lilly K.A."/>
            <person name="Broomall S.M."/>
            <person name="Chain P.S."/>
            <person name="Chertkov O."/>
            <person name="Coyne S.R."/>
            <person name="Daligault H.E."/>
            <person name="Davenport K.W."/>
            <person name="Erkkila T."/>
            <person name="Frey K.G."/>
            <person name="Gibbons H.S."/>
            <person name="Gu W."/>
            <person name="Jaissle J."/>
            <person name="Johnson S.L."/>
            <person name="Koroleva G.I."/>
            <person name="Ladner J.T."/>
            <person name="Lo C.-C."/>
            <person name="Minogue T.D."/>
            <person name="Munk C."/>
            <person name="Palacios G.F."/>
            <person name="Redden C.L."/>
            <person name="Rosenzweig C.N."/>
            <person name="Scholz M.B."/>
            <person name="Teshima H."/>
            <person name="Xu Y."/>
        </authorList>
    </citation>
    <scope>NUCLEOTIDE SEQUENCE [LARGE SCALE GENOMIC DNA]</scope>
    <source>
        <strain evidence="1 2">EO147</strain>
    </source>
</reference>